<dbReference type="GO" id="GO:0005737">
    <property type="term" value="C:cytoplasm"/>
    <property type="evidence" value="ECO:0007669"/>
    <property type="project" value="TreeGrafter"/>
</dbReference>
<accession>A0A1Z4JHJ6</accession>
<dbReference type="InterPro" id="IPR006076">
    <property type="entry name" value="FAD-dep_OxRdtase"/>
</dbReference>
<keyword evidence="1" id="KW-0560">Oxidoreductase</keyword>
<protein>
    <submittedName>
        <fullName evidence="3">FAD dependent oxidoreductase</fullName>
    </submittedName>
</protein>
<feature type="domain" description="FAD dependent oxidoreductase" evidence="2">
    <location>
        <begin position="5"/>
        <end position="362"/>
    </location>
</feature>
<organism evidence="3 4">
    <name type="scientific">Leptolyngbya boryana NIES-2135</name>
    <dbReference type="NCBI Taxonomy" id="1973484"/>
    <lineage>
        <taxon>Bacteria</taxon>
        <taxon>Bacillati</taxon>
        <taxon>Cyanobacteriota</taxon>
        <taxon>Cyanophyceae</taxon>
        <taxon>Leptolyngbyales</taxon>
        <taxon>Leptolyngbyaceae</taxon>
        <taxon>Leptolyngbya group</taxon>
        <taxon>Leptolyngbya</taxon>
    </lineage>
</organism>
<dbReference type="GO" id="GO:0016491">
    <property type="term" value="F:oxidoreductase activity"/>
    <property type="evidence" value="ECO:0007669"/>
    <property type="project" value="UniProtKB-KW"/>
</dbReference>
<dbReference type="Gene3D" id="3.50.50.60">
    <property type="entry name" value="FAD/NAD(P)-binding domain"/>
    <property type="match status" value="1"/>
</dbReference>
<dbReference type="PANTHER" id="PTHR13847:SF287">
    <property type="entry name" value="FAD-DEPENDENT OXIDOREDUCTASE DOMAIN-CONTAINING PROTEIN 1"/>
    <property type="match status" value="1"/>
</dbReference>
<dbReference type="EMBL" id="AP018203">
    <property type="protein sequence ID" value="BAY55997.1"/>
    <property type="molecule type" value="Genomic_DNA"/>
</dbReference>
<sequence length="386" mass="41847">MQTYDWIVIGAGITGASLSYELTQQGYSVLLLDVDRNPPSATRFSYGGIAYWSGTTDLTRQLCTEAKIIHQNLSAELDADTEFREIDLLLTIAPESNPETLTAAYANFATPPQFLTIESACELEPLLDPNGIAGALTVKHGHINAAKTAQAYIQAMQRSTGTYTIATVTQLLKTSVLTTEGEFFAANIVLCMGALTRQFLKNSGISIAQYFTHAEIIEIPSSSVQLSTLVMPAEAERFTLEANASRDDAIWDQPGQEPTPAILDAGAVQFRDSRILIGQVSRTLTDPNAAIDARQSEADLRKKISRVLPKVSELAGTWQHCLVAFSGDRLPLVGKIPGHETLHVFSGFGNPLAIVPPLARRFAIQSKGTPDALLQQVSLERFTKNG</sequence>
<name>A0A1Z4JHJ6_LEPBY</name>
<gene>
    <name evidence="3" type="ORF">NIES2135_28240</name>
</gene>
<dbReference type="SUPFAM" id="SSF51905">
    <property type="entry name" value="FAD/NAD(P)-binding domain"/>
    <property type="match status" value="1"/>
</dbReference>
<dbReference type="Pfam" id="PF01266">
    <property type="entry name" value="DAO"/>
    <property type="match status" value="1"/>
</dbReference>
<dbReference type="PANTHER" id="PTHR13847">
    <property type="entry name" value="SARCOSINE DEHYDROGENASE-RELATED"/>
    <property type="match status" value="1"/>
</dbReference>
<proteinExistence type="predicted"/>
<evidence type="ECO:0000256" key="1">
    <source>
        <dbReference type="ARBA" id="ARBA00023002"/>
    </source>
</evidence>
<evidence type="ECO:0000259" key="2">
    <source>
        <dbReference type="Pfam" id="PF01266"/>
    </source>
</evidence>
<dbReference type="AlphaFoldDB" id="A0A1Z4JHJ6"/>
<dbReference type="InterPro" id="IPR036188">
    <property type="entry name" value="FAD/NAD-bd_sf"/>
</dbReference>
<keyword evidence="4" id="KW-1185">Reference proteome</keyword>
<reference evidence="3 4" key="1">
    <citation type="submission" date="2017-06" db="EMBL/GenBank/DDBJ databases">
        <title>Genome sequencing of cyanobaciteial culture collection at National Institute for Environmental Studies (NIES).</title>
        <authorList>
            <person name="Hirose Y."/>
            <person name="Shimura Y."/>
            <person name="Fujisawa T."/>
            <person name="Nakamura Y."/>
            <person name="Kawachi M."/>
        </authorList>
    </citation>
    <scope>NUCLEOTIDE SEQUENCE [LARGE SCALE GENOMIC DNA]</scope>
    <source>
        <strain evidence="3 4">NIES-2135</strain>
    </source>
</reference>
<evidence type="ECO:0000313" key="4">
    <source>
        <dbReference type="Proteomes" id="UP000217895"/>
    </source>
</evidence>
<dbReference type="Gene3D" id="3.30.9.10">
    <property type="entry name" value="D-Amino Acid Oxidase, subunit A, domain 2"/>
    <property type="match status" value="1"/>
</dbReference>
<evidence type="ECO:0000313" key="3">
    <source>
        <dbReference type="EMBL" id="BAY55997.1"/>
    </source>
</evidence>
<dbReference type="Proteomes" id="UP000217895">
    <property type="component" value="Chromosome"/>
</dbReference>